<keyword evidence="5 8" id="KW-0812">Transmembrane</keyword>
<dbReference type="GO" id="GO:0016763">
    <property type="term" value="F:pentosyltransferase activity"/>
    <property type="evidence" value="ECO:0007669"/>
    <property type="project" value="TreeGrafter"/>
</dbReference>
<feature type="transmembrane region" description="Helical" evidence="8">
    <location>
        <begin position="276"/>
        <end position="298"/>
    </location>
</feature>
<dbReference type="EMBL" id="BMIF01000007">
    <property type="protein sequence ID" value="GGA70361.1"/>
    <property type="molecule type" value="Genomic_DNA"/>
</dbReference>
<evidence type="ECO:0000256" key="7">
    <source>
        <dbReference type="ARBA" id="ARBA00023136"/>
    </source>
</evidence>
<feature type="transmembrane region" description="Helical" evidence="8">
    <location>
        <begin position="173"/>
        <end position="203"/>
    </location>
</feature>
<accession>A0A916W672</accession>
<dbReference type="GO" id="GO:0000030">
    <property type="term" value="F:mannosyltransferase activity"/>
    <property type="evidence" value="ECO:0007669"/>
    <property type="project" value="InterPro"/>
</dbReference>
<keyword evidence="11" id="KW-1185">Reference proteome</keyword>
<feature type="transmembrane region" description="Helical" evidence="8">
    <location>
        <begin position="360"/>
        <end position="383"/>
    </location>
</feature>
<feature type="transmembrane region" description="Helical" evidence="8">
    <location>
        <begin position="310"/>
        <end position="327"/>
    </location>
</feature>
<evidence type="ECO:0000256" key="8">
    <source>
        <dbReference type="SAM" id="Phobius"/>
    </source>
</evidence>
<proteinExistence type="predicted"/>
<evidence type="ECO:0000313" key="11">
    <source>
        <dbReference type="Proteomes" id="UP000636264"/>
    </source>
</evidence>
<dbReference type="RefSeq" id="WP_188721421.1">
    <property type="nucleotide sequence ID" value="NZ_BMIF01000007.1"/>
</dbReference>
<evidence type="ECO:0000256" key="4">
    <source>
        <dbReference type="ARBA" id="ARBA00022679"/>
    </source>
</evidence>
<sequence>MKLFSAQHQAARTLVLLIILLVLARLVSMAVLPLMDTTEARYAEIARKMVVLGDWITPWADDNLPFWGKPPLSFWLTAATLFSFGVSEFSARIPHFLCALFIGFLVWDMALRQEGRRTAVLAISVLAGSALFLVSSGAVMTDMALVLGTTAALYGFWTGIHGSTSSARSNGSLIFFVGLAIGLLAKGPLVLVLAGLPISLWILLERRWKTVLTGIPWISGILLVAVLVLPWYWFAEQKTPGFLDYFLIGEHFKRFVEPGWTGDLYGRAHNFPLGTIWLFALIAFLPWPFTFLVVKWESRGKQVEARDRSWVRYTLLWALMPLVFFTASRNIIWTYALPSLPAASLFMGGWLAARSRRAELWVAGGLAIMFALTVGAGAGAMFFPHLLDGATAKAVSVAYLGRRQSGETLYFLQSRPFSASFYSENAARQLRPEELESALSGKSGFIAYPKNAQPPKLPSGVVEEPAGDYGRFRLLRVHRIDQLPRR</sequence>
<evidence type="ECO:0000256" key="6">
    <source>
        <dbReference type="ARBA" id="ARBA00022989"/>
    </source>
</evidence>
<name>A0A916W672_9HYPH</name>
<organism evidence="10 11">
    <name type="scientific">Nitratireductor aestuarii</name>
    <dbReference type="NCBI Taxonomy" id="1735103"/>
    <lineage>
        <taxon>Bacteria</taxon>
        <taxon>Pseudomonadati</taxon>
        <taxon>Pseudomonadota</taxon>
        <taxon>Alphaproteobacteria</taxon>
        <taxon>Hyphomicrobiales</taxon>
        <taxon>Phyllobacteriaceae</taxon>
        <taxon>Nitratireductor</taxon>
    </lineage>
</organism>
<dbReference type="AlphaFoldDB" id="A0A916W672"/>
<dbReference type="GO" id="GO:0010041">
    <property type="term" value="P:response to iron(III) ion"/>
    <property type="evidence" value="ECO:0007669"/>
    <property type="project" value="TreeGrafter"/>
</dbReference>
<dbReference type="Proteomes" id="UP000636264">
    <property type="component" value="Unassembled WGS sequence"/>
</dbReference>
<keyword evidence="2" id="KW-1003">Cell membrane</keyword>
<protein>
    <submittedName>
        <fullName evidence="10">Phospholipid carrier-dependent glycosyltransferase</fullName>
    </submittedName>
</protein>
<feature type="transmembrane region" description="Helical" evidence="8">
    <location>
        <begin position="119"/>
        <end position="140"/>
    </location>
</feature>
<dbReference type="GO" id="GO:0005886">
    <property type="term" value="C:plasma membrane"/>
    <property type="evidence" value="ECO:0007669"/>
    <property type="project" value="UniProtKB-SubCell"/>
</dbReference>
<dbReference type="GO" id="GO:0006493">
    <property type="term" value="P:protein O-linked glycosylation"/>
    <property type="evidence" value="ECO:0007669"/>
    <property type="project" value="InterPro"/>
</dbReference>
<dbReference type="Pfam" id="PF02366">
    <property type="entry name" value="PMT"/>
    <property type="match status" value="1"/>
</dbReference>
<feature type="transmembrane region" description="Helical" evidence="8">
    <location>
        <begin position="333"/>
        <end position="353"/>
    </location>
</feature>
<keyword evidence="3" id="KW-0328">Glycosyltransferase</keyword>
<evidence type="ECO:0000256" key="1">
    <source>
        <dbReference type="ARBA" id="ARBA00004651"/>
    </source>
</evidence>
<dbReference type="PANTHER" id="PTHR33908">
    <property type="entry name" value="MANNOSYLTRANSFERASE YKCB-RELATED"/>
    <property type="match status" value="1"/>
</dbReference>
<dbReference type="GO" id="GO:0009103">
    <property type="term" value="P:lipopolysaccharide biosynthetic process"/>
    <property type="evidence" value="ECO:0007669"/>
    <property type="project" value="UniProtKB-ARBA"/>
</dbReference>
<evidence type="ECO:0000256" key="2">
    <source>
        <dbReference type="ARBA" id="ARBA00022475"/>
    </source>
</evidence>
<evidence type="ECO:0000313" key="10">
    <source>
        <dbReference type="EMBL" id="GGA70361.1"/>
    </source>
</evidence>
<dbReference type="PANTHER" id="PTHR33908:SF3">
    <property type="entry name" value="UNDECAPRENYL PHOSPHATE-ALPHA-4-AMINO-4-DEOXY-L-ARABINOSE ARABINOSYL TRANSFERASE"/>
    <property type="match status" value="1"/>
</dbReference>
<feature type="domain" description="ArnT-like N-terminal" evidence="9">
    <location>
        <begin position="35"/>
        <end position="246"/>
    </location>
</feature>
<feature type="transmembrane region" description="Helical" evidence="8">
    <location>
        <begin position="215"/>
        <end position="234"/>
    </location>
</feature>
<evidence type="ECO:0000259" key="9">
    <source>
        <dbReference type="Pfam" id="PF02366"/>
    </source>
</evidence>
<dbReference type="InterPro" id="IPR050297">
    <property type="entry name" value="LipidA_mod_glycosyltrf_83"/>
</dbReference>
<gene>
    <name evidence="10" type="ORF">GCM10011385_25220</name>
</gene>
<keyword evidence="7 8" id="KW-0472">Membrane</keyword>
<evidence type="ECO:0000256" key="3">
    <source>
        <dbReference type="ARBA" id="ARBA00022676"/>
    </source>
</evidence>
<reference evidence="10" key="2">
    <citation type="submission" date="2020-09" db="EMBL/GenBank/DDBJ databases">
        <authorList>
            <person name="Sun Q."/>
            <person name="Zhou Y."/>
        </authorList>
    </citation>
    <scope>NUCLEOTIDE SEQUENCE</scope>
    <source>
        <strain evidence="10">CGMCC 1.15320</strain>
    </source>
</reference>
<reference evidence="10" key="1">
    <citation type="journal article" date="2014" name="Int. J. Syst. Evol. Microbiol.">
        <title>Complete genome sequence of Corynebacterium casei LMG S-19264T (=DSM 44701T), isolated from a smear-ripened cheese.</title>
        <authorList>
            <consortium name="US DOE Joint Genome Institute (JGI-PGF)"/>
            <person name="Walter F."/>
            <person name="Albersmeier A."/>
            <person name="Kalinowski J."/>
            <person name="Ruckert C."/>
        </authorList>
    </citation>
    <scope>NUCLEOTIDE SEQUENCE</scope>
    <source>
        <strain evidence="10">CGMCC 1.15320</strain>
    </source>
</reference>
<comment type="subcellular location">
    <subcellularLocation>
        <location evidence="1">Cell membrane</location>
        <topology evidence="1">Multi-pass membrane protein</topology>
    </subcellularLocation>
</comment>
<evidence type="ECO:0000256" key="5">
    <source>
        <dbReference type="ARBA" id="ARBA00022692"/>
    </source>
</evidence>
<comment type="caution">
    <text evidence="10">The sequence shown here is derived from an EMBL/GenBank/DDBJ whole genome shotgun (WGS) entry which is preliminary data.</text>
</comment>
<dbReference type="InterPro" id="IPR003342">
    <property type="entry name" value="ArnT-like_N"/>
</dbReference>
<keyword evidence="4" id="KW-0808">Transferase</keyword>
<feature type="transmembrane region" description="Helical" evidence="8">
    <location>
        <begin position="74"/>
        <end position="107"/>
    </location>
</feature>
<keyword evidence="6 8" id="KW-1133">Transmembrane helix</keyword>